<gene>
    <name evidence="1" type="ORF">PCOR1329_LOCUS45368</name>
</gene>
<accession>A0ABN9U5A1</accession>
<evidence type="ECO:0000313" key="1">
    <source>
        <dbReference type="EMBL" id="CAK0854169.1"/>
    </source>
</evidence>
<evidence type="ECO:0000313" key="2">
    <source>
        <dbReference type="Proteomes" id="UP001189429"/>
    </source>
</evidence>
<keyword evidence="2" id="KW-1185">Reference proteome</keyword>
<dbReference type="Proteomes" id="UP001189429">
    <property type="component" value="Unassembled WGS sequence"/>
</dbReference>
<comment type="caution">
    <text evidence="1">The sequence shown here is derived from an EMBL/GenBank/DDBJ whole genome shotgun (WGS) entry which is preliminary data.</text>
</comment>
<proteinExistence type="predicted"/>
<dbReference type="Gene3D" id="3.40.50.720">
    <property type="entry name" value="NAD(P)-binding Rossmann-like Domain"/>
    <property type="match status" value="1"/>
</dbReference>
<evidence type="ECO:0008006" key="3">
    <source>
        <dbReference type="Google" id="ProtNLM"/>
    </source>
</evidence>
<protein>
    <recommendedName>
        <fullName evidence="3">Protochlorophyllide reductase</fullName>
    </recommendedName>
</protein>
<sequence>MQERLQGECSPLVQYANAKLAAVVASHELNRRLPDLLDRGVSHVVNPGSMDNAFGRSASVPEARKSRASFLGNLPMAWIASAAYKVYKYTLGSVISSLSLQLHRSTKAGAKAVFHVATADGLGSEEHGGGLFSDSAGAFVDCGRPAEQCGRVPAAKQPAAASDEDLATDLWSRTESALGRNNLRPLRRASGATAARAR</sequence>
<organism evidence="1 2">
    <name type="scientific">Prorocentrum cordatum</name>
    <dbReference type="NCBI Taxonomy" id="2364126"/>
    <lineage>
        <taxon>Eukaryota</taxon>
        <taxon>Sar</taxon>
        <taxon>Alveolata</taxon>
        <taxon>Dinophyceae</taxon>
        <taxon>Prorocentrales</taxon>
        <taxon>Prorocentraceae</taxon>
        <taxon>Prorocentrum</taxon>
    </lineage>
</organism>
<dbReference type="EMBL" id="CAUYUJ010015456">
    <property type="protein sequence ID" value="CAK0854169.1"/>
    <property type="molecule type" value="Genomic_DNA"/>
</dbReference>
<name>A0ABN9U5A1_9DINO</name>
<reference evidence="1" key="1">
    <citation type="submission" date="2023-10" db="EMBL/GenBank/DDBJ databases">
        <authorList>
            <person name="Chen Y."/>
            <person name="Shah S."/>
            <person name="Dougan E. K."/>
            <person name="Thang M."/>
            <person name="Chan C."/>
        </authorList>
    </citation>
    <scope>NUCLEOTIDE SEQUENCE [LARGE SCALE GENOMIC DNA]</scope>
</reference>